<evidence type="ECO:0000259" key="3">
    <source>
        <dbReference type="Pfam" id="PF13023"/>
    </source>
</evidence>
<dbReference type="PANTHER" id="PTHR11845:SF13">
    <property type="entry name" value="5'-DEOXYNUCLEOTIDASE HDDC2"/>
    <property type="match status" value="1"/>
</dbReference>
<dbReference type="SUPFAM" id="SSF109604">
    <property type="entry name" value="HD-domain/PDEase-like"/>
    <property type="match status" value="1"/>
</dbReference>
<evidence type="ECO:0000313" key="4">
    <source>
        <dbReference type="EMBL" id="GMG44444.1"/>
    </source>
</evidence>
<sequence>MYRMSVMTMLAPPSLAPRLNLPHCMKMALIHDMAESLVGDITPVDNVDKQEKARREADVMNYITKNLLGGVPGGMLTGDEVMKVFQEYEDNETLEAKYVHDIDKMELLLQMVEYERTHDLDLSEFCHVANRVQLPEIKEWAATVLQEREAFWKKKAANGVQA</sequence>
<evidence type="ECO:0000256" key="1">
    <source>
        <dbReference type="ARBA" id="ARBA00022723"/>
    </source>
</evidence>
<organism evidence="4 5">
    <name type="scientific">Aspergillus oryzae var. brunneus</name>
    <dbReference type="NCBI Taxonomy" id="332754"/>
    <lineage>
        <taxon>Eukaryota</taxon>
        <taxon>Fungi</taxon>
        <taxon>Dikarya</taxon>
        <taxon>Ascomycota</taxon>
        <taxon>Pezizomycotina</taxon>
        <taxon>Eurotiomycetes</taxon>
        <taxon>Eurotiomycetidae</taxon>
        <taxon>Eurotiales</taxon>
        <taxon>Aspergillaceae</taxon>
        <taxon>Aspergillus</taxon>
        <taxon>Aspergillus subgen. Circumdati</taxon>
    </lineage>
</organism>
<reference evidence="4" key="1">
    <citation type="submission" date="2023-04" db="EMBL/GenBank/DDBJ databases">
        <title>Aspergillus oryzae var. brunneus NBRC 4377.</title>
        <authorList>
            <person name="Ichikawa N."/>
            <person name="Sato H."/>
            <person name="Tonouchi N."/>
        </authorList>
    </citation>
    <scope>NUCLEOTIDE SEQUENCE</scope>
    <source>
        <strain evidence="4">NBRC 4377</strain>
    </source>
</reference>
<dbReference type="InterPro" id="IPR039356">
    <property type="entry name" value="YfbR/HDDC2"/>
</dbReference>
<dbReference type="EMBL" id="BSYB01000011">
    <property type="protein sequence ID" value="GMG44444.1"/>
    <property type="molecule type" value="Genomic_DNA"/>
</dbReference>
<dbReference type="Pfam" id="PF13023">
    <property type="entry name" value="HD_3"/>
    <property type="match status" value="1"/>
</dbReference>
<name>A0ABQ6KH52_ASPOZ</name>
<comment type="caution">
    <text evidence="4">The sequence shown here is derived from an EMBL/GenBank/DDBJ whole genome shotgun (WGS) entry which is preliminary data.</text>
</comment>
<accession>A0ABQ6KH52</accession>
<dbReference type="Gene3D" id="1.10.3210.10">
    <property type="entry name" value="Hypothetical protein af1432"/>
    <property type="match status" value="1"/>
</dbReference>
<dbReference type="InterPro" id="IPR006674">
    <property type="entry name" value="HD_domain"/>
</dbReference>
<dbReference type="Proteomes" id="UP001165189">
    <property type="component" value="Unassembled WGS sequence"/>
</dbReference>
<keyword evidence="2" id="KW-0378">Hydrolase</keyword>
<evidence type="ECO:0000256" key="2">
    <source>
        <dbReference type="ARBA" id="ARBA00022801"/>
    </source>
</evidence>
<keyword evidence="1" id="KW-0479">Metal-binding</keyword>
<feature type="domain" description="HD" evidence="3">
    <location>
        <begin position="1"/>
        <end position="135"/>
    </location>
</feature>
<gene>
    <name evidence="4" type="ORF">Aory05_000339700</name>
</gene>
<evidence type="ECO:0000313" key="5">
    <source>
        <dbReference type="Proteomes" id="UP001165189"/>
    </source>
</evidence>
<protein>
    <submittedName>
        <fullName evidence="4">Unnamed protein product</fullName>
    </submittedName>
</protein>
<keyword evidence="5" id="KW-1185">Reference proteome</keyword>
<dbReference type="PANTHER" id="PTHR11845">
    <property type="entry name" value="5'-DEOXYNUCLEOTIDASE HDDC2"/>
    <property type="match status" value="1"/>
</dbReference>
<proteinExistence type="predicted"/>